<dbReference type="Pfam" id="PF13564">
    <property type="entry name" value="DoxX_2"/>
    <property type="match status" value="1"/>
</dbReference>
<keyword evidence="3 5" id="KW-1133">Transmembrane helix</keyword>
<evidence type="ECO:0000256" key="3">
    <source>
        <dbReference type="ARBA" id="ARBA00022989"/>
    </source>
</evidence>
<organism evidence="6 7">
    <name type="scientific">Shewanella aestuarii</name>
    <dbReference type="NCBI Taxonomy" id="1028752"/>
    <lineage>
        <taxon>Bacteria</taxon>
        <taxon>Pseudomonadati</taxon>
        <taxon>Pseudomonadota</taxon>
        <taxon>Gammaproteobacteria</taxon>
        <taxon>Alteromonadales</taxon>
        <taxon>Shewanellaceae</taxon>
        <taxon>Shewanella</taxon>
    </lineage>
</organism>
<evidence type="ECO:0000256" key="5">
    <source>
        <dbReference type="SAM" id="Phobius"/>
    </source>
</evidence>
<sequence length="119" mass="12817">MSKLRNIGMWFSLVLASLAFLAAGLAKLAGVEQLHMSFAVMGLPVWFGYFIGACEVAGAVGIWMRKLSLYACSGLITIMLGAIYFHLVFDAVTHAVPAVILSLLLLNIVSSRKAQLELS</sequence>
<dbReference type="EMBL" id="JAKILK010000004">
    <property type="protein sequence ID" value="MCL1117518.1"/>
    <property type="molecule type" value="Genomic_DNA"/>
</dbReference>
<evidence type="ECO:0000256" key="4">
    <source>
        <dbReference type="ARBA" id="ARBA00023136"/>
    </source>
</evidence>
<accession>A0ABT0L1E9</accession>
<reference evidence="6 7" key="1">
    <citation type="submission" date="2022-01" db="EMBL/GenBank/DDBJ databases">
        <title>Whole genome-based taxonomy of the Shewanellaceae.</title>
        <authorList>
            <person name="Martin-Rodriguez A.J."/>
        </authorList>
    </citation>
    <scope>NUCLEOTIDE SEQUENCE [LARGE SCALE GENOMIC DNA]</scope>
    <source>
        <strain evidence="6 7">JCM 17801</strain>
    </source>
</reference>
<protein>
    <submittedName>
        <fullName evidence="6">DoxX family protein</fullName>
    </submittedName>
</protein>
<gene>
    <name evidence="6" type="ORF">L2689_09715</name>
</gene>
<keyword evidence="2 5" id="KW-0812">Transmembrane</keyword>
<comment type="caution">
    <text evidence="6">The sequence shown here is derived from an EMBL/GenBank/DDBJ whole genome shotgun (WGS) entry which is preliminary data.</text>
</comment>
<feature type="transmembrane region" description="Helical" evidence="5">
    <location>
        <begin position="67"/>
        <end position="85"/>
    </location>
</feature>
<feature type="transmembrane region" description="Helical" evidence="5">
    <location>
        <begin position="36"/>
        <end position="60"/>
    </location>
</feature>
<evidence type="ECO:0000256" key="2">
    <source>
        <dbReference type="ARBA" id="ARBA00022692"/>
    </source>
</evidence>
<proteinExistence type="predicted"/>
<evidence type="ECO:0000256" key="1">
    <source>
        <dbReference type="ARBA" id="ARBA00004141"/>
    </source>
</evidence>
<keyword evidence="4 5" id="KW-0472">Membrane</keyword>
<keyword evidence="7" id="KW-1185">Reference proteome</keyword>
<comment type="subcellular location">
    <subcellularLocation>
        <location evidence="1">Membrane</location>
        <topology evidence="1">Multi-pass membrane protein</topology>
    </subcellularLocation>
</comment>
<name>A0ABT0L1E9_9GAMM</name>
<evidence type="ECO:0000313" key="6">
    <source>
        <dbReference type="EMBL" id="MCL1117518.1"/>
    </source>
</evidence>
<dbReference type="RefSeq" id="WP_188840849.1">
    <property type="nucleotide sequence ID" value="NZ_BMOT01000004.1"/>
</dbReference>
<evidence type="ECO:0000313" key="7">
    <source>
        <dbReference type="Proteomes" id="UP001203212"/>
    </source>
</evidence>
<dbReference type="Proteomes" id="UP001203212">
    <property type="component" value="Unassembled WGS sequence"/>
</dbReference>
<feature type="transmembrane region" description="Helical" evidence="5">
    <location>
        <begin position="91"/>
        <end position="109"/>
    </location>
</feature>
<dbReference type="InterPro" id="IPR032808">
    <property type="entry name" value="DoxX"/>
</dbReference>